<keyword evidence="3" id="KW-1185">Reference proteome</keyword>
<sequence length="287" mass="32392">MTGLQYDGHSWIPDADLFVAANGRYGPPARWQGVQFGGTSACLLLGPDITKQVNRPSNPPTARGPGWDIPWRHLNAPPLHFTMDAGPRWVRGHLINGYWGGSGFNWCNLVALTTVANRNHATIETRLNRYLTEFYRFDRRHRGKVAYWYCIQYWVQASRTPWAILATSNNLYSYCPNLIRVTWRIVRVTKPVGQPGWSIRKFKTQFPKLLAAQTTTPNLVQATNAQLQRDFPGFRLPRIHATLRNTPRNRAENQRPAANPLFPTPAGRPAIPPAVSLLDGSAAVFQD</sequence>
<reference evidence="2 3" key="1">
    <citation type="submission" date="2017-11" db="EMBL/GenBank/DDBJ databases">
        <title>Genomic Encyclopedia of Archaeal and Bacterial Type Strains, Phase II (KMG-II): From Individual Species to Whole Genera.</title>
        <authorList>
            <person name="Goeker M."/>
        </authorList>
    </citation>
    <scope>NUCLEOTIDE SEQUENCE [LARGE SCALE GENOMIC DNA]</scope>
    <source>
        <strain evidence="2 3">DSM 29128</strain>
    </source>
</reference>
<dbReference type="AlphaFoldDB" id="A0A2M8WPS2"/>
<evidence type="ECO:0000313" key="3">
    <source>
        <dbReference type="Proteomes" id="UP000228531"/>
    </source>
</evidence>
<gene>
    <name evidence="2" type="ORF">BC777_1790</name>
</gene>
<protein>
    <submittedName>
        <fullName evidence="2">Uncharacterized protein</fullName>
    </submittedName>
</protein>
<dbReference type="EMBL" id="PGTY01000001">
    <property type="protein sequence ID" value="PJI92923.1"/>
    <property type="molecule type" value="Genomic_DNA"/>
</dbReference>
<name>A0A2M8WPS2_9RHOB</name>
<feature type="region of interest" description="Disordered" evidence="1">
    <location>
        <begin position="246"/>
        <end position="266"/>
    </location>
</feature>
<proteinExistence type="predicted"/>
<evidence type="ECO:0000313" key="2">
    <source>
        <dbReference type="EMBL" id="PJI92923.1"/>
    </source>
</evidence>
<evidence type="ECO:0000256" key="1">
    <source>
        <dbReference type="SAM" id="MobiDB-lite"/>
    </source>
</evidence>
<comment type="caution">
    <text evidence="2">The sequence shown here is derived from an EMBL/GenBank/DDBJ whole genome shotgun (WGS) entry which is preliminary data.</text>
</comment>
<dbReference type="Proteomes" id="UP000228531">
    <property type="component" value="Unassembled WGS sequence"/>
</dbReference>
<accession>A0A2M8WPS2</accession>
<organism evidence="2 3">
    <name type="scientific">Yoonia maricola</name>
    <dbReference type="NCBI Taxonomy" id="420999"/>
    <lineage>
        <taxon>Bacteria</taxon>
        <taxon>Pseudomonadati</taxon>
        <taxon>Pseudomonadota</taxon>
        <taxon>Alphaproteobacteria</taxon>
        <taxon>Rhodobacterales</taxon>
        <taxon>Paracoccaceae</taxon>
        <taxon>Yoonia</taxon>
    </lineage>
</organism>